<comment type="caution">
    <text evidence="7">The sequence shown here is derived from an EMBL/GenBank/DDBJ whole genome shotgun (WGS) entry which is preliminary data.</text>
</comment>
<keyword evidence="8" id="KW-1185">Reference proteome</keyword>
<dbReference type="Gene3D" id="3.30.160.60">
    <property type="entry name" value="Classic Zinc Finger"/>
    <property type="match status" value="1"/>
</dbReference>
<evidence type="ECO:0000256" key="3">
    <source>
        <dbReference type="ARBA" id="ARBA00022771"/>
    </source>
</evidence>
<keyword evidence="1" id="KW-0479">Metal-binding</keyword>
<evidence type="ECO:0000313" key="8">
    <source>
        <dbReference type="Proteomes" id="UP000478052"/>
    </source>
</evidence>
<dbReference type="InterPro" id="IPR036236">
    <property type="entry name" value="Znf_C2H2_sf"/>
</dbReference>
<evidence type="ECO:0000256" key="2">
    <source>
        <dbReference type="ARBA" id="ARBA00022737"/>
    </source>
</evidence>
<feature type="non-terminal residue" evidence="7">
    <location>
        <position position="1"/>
    </location>
</feature>
<dbReference type="SUPFAM" id="SSF57667">
    <property type="entry name" value="beta-beta-alpha zinc fingers"/>
    <property type="match status" value="1"/>
</dbReference>
<evidence type="ECO:0000256" key="1">
    <source>
        <dbReference type="ARBA" id="ARBA00022723"/>
    </source>
</evidence>
<feature type="domain" description="C2H2-type" evidence="6">
    <location>
        <begin position="19"/>
        <end position="46"/>
    </location>
</feature>
<proteinExistence type="predicted"/>
<evidence type="ECO:0000256" key="5">
    <source>
        <dbReference type="PROSITE-ProRule" id="PRU00042"/>
    </source>
</evidence>
<dbReference type="FunFam" id="3.30.160.60:FF:000100">
    <property type="entry name" value="Zinc finger 45-like"/>
    <property type="match status" value="1"/>
</dbReference>
<dbReference type="InterPro" id="IPR013087">
    <property type="entry name" value="Znf_C2H2_type"/>
</dbReference>
<name>A0A6G0Y7E8_APHCR</name>
<dbReference type="EMBL" id="VUJU01005741">
    <property type="protein sequence ID" value="KAF0750381.1"/>
    <property type="molecule type" value="Genomic_DNA"/>
</dbReference>
<keyword evidence="4" id="KW-0862">Zinc</keyword>
<feature type="non-terminal residue" evidence="7">
    <location>
        <position position="54"/>
    </location>
</feature>
<keyword evidence="2" id="KW-0677">Repeat</keyword>
<evidence type="ECO:0000256" key="4">
    <source>
        <dbReference type="ARBA" id="ARBA00022833"/>
    </source>
</evidence>
<dbReference type="PROSITE" id="PS00028">
    <property type="entry name" value="ZINC_FINGER_C2H2_1"/>
    <property type="match status" value="1"/>
</dbReference>
<dbReference type="PROSITE" id="PS50157">
    <property type="entry name" value="ZINC_FINGER_C2H2_2"/>
    <property type="match status" value="1"/>
</dbReference>
<organism evidence="7 8">
    <name type="scientific">Aphis craccivora</name>
    <name type="common">Cowpea aphid</name>
    <dbReference type="NCBI Taxonomy" id="307492"/>
    <lineage>
        <taxon>Eukaryota</taxon>
        <taxon>Metazoa</taxon>
        <taxon>Ecdysozoa</taxon>
        <taxon>Arthropoda</taxon>
        <taxon>Hexapoda</taxon>
        <taxon>Insecta</taxon>
        <taxon>Pterygota</taxon>
        <taxon>Neoptera</taxon>
        <taxon>Paraneoptera</taxon>
        <taxon>Hemiptera</taxon>
        <taxon>Sternorrhyncha</taxon>
        <taxon>Aphidomorpha</taxon>
        <taxon>Aphidoidea</taxon>
        <taxon>Aphididae</taxon>
        <taxon>Aphidini</taxon>
        <taxon>Aphis</taxon>
        <taxon>Aphis</taxon>
    </lineage>
</organism>
<evidence type="ECO:0000259" key="6">
    <source>
        <dbReference type="PROSITE" id="PS50157"/>
    </source>
</evidence>
<reference evidence="7 8" key="1">
    <citation type="submission" date="2019-08" db="EMBL/GenBank/DDBJ databases">
        <title>Whole genome of Aphis craccivora.</title>
        <authorList>
            <person name="Voronova N.V."/>
            <person name="Shulinski R.S."/>
            <person name="Bandarenka Y.V."/>
            <person name="Zhorov D.G."/>
            <person name="Warner D."/>
        </authorList>
    </citation>
    <scope>NUCLEOTIDE SEQUENCE [LARGE SCALE GENOMIC DNA]</scope>
    <source>
        <strain evidence="7">180601</strain>
        <tissue evidence="7">Whole Body</tissue>
    </source>
</reference>
<keyword evidence="3 5" id="KW-0863">Zinc-finger</keyword>
<dbReference type="Proteomes" id="UP000478052">
    <property type="component" value="Unassembled WGS sequence"/>
</dbReference>
<accession>A0A6G0Y7E8</accession>
<sequence>SYSPTTRNIEEKSSDLRLFKCDSCGIHFKQNATLMQHERIHIDSRPIVCSDYDE</sequence>
<evidence type="ECO:0000313" key="7">
    <source>
        <dbReference type="EMBL" id="KAF0750381.1"/>
    </source>
</evidence>
<dbReference type="AlphaFoldDB" id="A0A6G0Y7E8"/>
<dbReference type="GO" id="GO:0008270">
    <property type="term" value="F:zinc ion binding"/>
    <property type="evidence" value="ECO:0007669"/>
    <property type="project" value="UniProtKB-KW"/>
</dbReference>
<protein>
    <recommendedName>
        <fullName evidence="6">C2H2-type domain-containing protein</fullName>
    </recommendedName>
</protein>
<gene>
    <name evidence="7" type="ORF">FWK35_00016009</name>
</gene>
<dbReference type="OrthoDB" id="8197604at2759"/>